<comment type="caution">
    <text evidence="1">The sequence shown here is derived from an EMBL/GenBank/DDBJ whole genome shotgun (WGS) entry which is preliminary data.</text>
</comment>
<organism evidence="1 2">
    <name type="scientific">Artomyces pyxidatus</name>
    <dbReference type="NCBI Taxonomy" id="48021"/>
    <lineage>
        <taxon>Eukaryota</taxon>
        <taxon>Fungi</taxon>
        <taxon>Dikarya</taxon>
        <taxon>Basidiomycota</taxon>
        <taxon>Agaricomycotina</taxon>
        <taxon>Agaricomycetes</taxon>
        <taxon>Russulales</taxon>
        <taxon>Auriscalpiaceae</taxon>
        <taxon>Artomyces</taxon>
    </lineage>
</organism>
<dbReference type="EMBL" id="MU277207">
    <property type="protein sequence ID" value="KAI0062464.1"/>
    <property type="molecule type" value="Genomic_DNA"/>
</dbReference>
<name>A0ACB8T153_9AGAM</name>
<dbReference type="Proteomes" id="UP000814140">
    <property type="component" value="Unassembled WGS sequence"/>
</dbReference>
<accession>A0ACB8T153</accession>
<evidence type="ECO:0000313" key="2">
    <source>
        <dbReference type="Proteomes" id="UP000814140"/>
    </source>
</evidence>
<gene>
    <name evidence="1" type="ORF">BV25DRAFT_1825459</name>
</gene>
<sequence length="120" mass="13074">MTFTFACHILVFALPRRIGPDVRVGTLHPLVVFVIRNAFEDAVDDIVTLSVIDVHGDVCLGTPLAPPALGEDHLVPAQHVRVRVLIAVLVPLSVAQSSGRRRRRRSVRVGALHPLVVLVI</sequence>
<keyword evidence="2" id="KW-1185">Reference proteome</keyword>
<reference evidence="1" key="1">
    <citation type="submission" date="2021-03" db="EMBL/GenBank/DDBJ databases">
        <authorList>
            <consortium name="DOE Joint Genome Institute"/>
            <person name="Ahrendt S."/>
            <person name="Looney B.P."/>
            <person name="Miyauchi S."/>
            <person name="Morin E."/>
            <person name="Drula E."/>
            <person name="Courty P.E."/>
            <person name="Chicoki N."/>
            <person name="Fauchery L."/>
            <person name="Kohler A."/>
            <person name="Kuo A."/>
            <person name="Labutti K."/>
            <person name="Pangilinan J."/>
            <person name="Lipzen A."/>
            <person name="Riley R."/>
            <person name="Andreopoulos W."/>
            <person name="He G."/>
            <person name="Johnson J."/>
            <person name="Barry K.W."/>
            <person name="Grigoriev I.V."/>
            <person name="Nagy L."/>
            <person name="Hibbett D."/>
            <person name="Henrissat B."/>
            <person name="Matheny P.B."/>
            <person name="Labbe J."/>
            <person name="Martin F."/>
        </authorList>
    </citation>
    <scope>NUCLEOTIDE SEQUENCE</scope>
    <source>
        <strain evidence="1">HHB10654</strain>
    </source>
</reference>
<protein>
    <submittedName>
        <fullName evidence="1">Uncharacterized protein</fullName>
    </submittedName>
</protein>
<evidence type="ECO:0000313" key="1">
    <source>
        <dbReference type="EMBL" id="KAI0062464.1"/>
    </source>
</evidence>
<proteinExistence type="predicted"/>
<reference evidence="1" key="2">
    <citation type="journal article" date="2022" name="New Phytol.">
        <title>Evolutionary transition to the ectomycorrhizal habit in the genomes of a hyperdiverse lineage of mushroom-forming fungi.</title>
        <authorList>
            <person name="Looney B."/>
            <person name="Miyauchi S."/>
            <person name="Morin E."/>
            <person name="Drula E."/>
            <person name="Courty P.E."/>
            <person name="Kohler A."/>
            <person name="Kuo A."/>
            <person name="LaButti K."/>
            <person name="Pangilinan J."/>
            <person name="Lipzen A."/>
            <person name="Riley R."/>
            <person name="Andreopoulos W."/>
            <person name="He G."/>
            <person name="Johnson J."/>
            <person name="Nolan M."/>
            <person name="Tritt A."/>
            <person name="Barry K.W."/>
            <person name="Grigoriev I.V."/>
            <person name="Nagy L.G."/>
            <person name="Hibbett D."/>
            <person name="Henrissat B."/>
            <person name="Matheny P.B."/>
            <person name="Labbe J."/>
            <person name="Martin F.M."/>
        </authorList>
    </citation>
    <scope>NUCLEOTIDE SEQUENCE</scope>
    <source>
        <strain evidence="1">HHB10654</strain>
    </source>
</reference>